<comment type="caution">
    <text evidence="10">The sequence shown here is derived from an EMBL/GenBank/DDBJ whole genome shotgun (WGS) entry which is preliminary data.</text>
</comment>
<reference evidence="9 12" key="3">
    <citation type="submission" date="2020-05" db="EMBL/GenBank/DDBJ databases">
        <authorList>
            <person name="Petersen J."/>
            <person name="Sayavedra L."/>
        </authorList>
    </citation>
    <scope>NUCLEOTIDE SEQUENCE [LARGE SCALE GENOMIC DNA]</scope>
    <source>
        <strain evidence="9">B thermophilus SOXS</strain>
    </source>
</reference>
<keyword evidence="6" id="KW-0812">Transmembrane</keyword>
<protein>
    <submittedName>
        <fullName evidence="10">C-type cytochrome biogenesis protein CcmI</fullName>
    </submittedName>
    <submittedName>
        <fullName evidence="9">Cytochrome c heme lyase subunit CcmH</fullName>
    </submittedName>
</protein>
<evidence type="ECO:0000256" key="5">
    <source>
        <dbReference type="PROSITE-ProRule" id="PRU00339"/>
    </source>
</evidence>
<dbReference type="Proteomes" id="UP000182798">
    <property type="component" value="Unassembled WGS sequence"/>
</dbReference>
<dbReference type="Proteomes" id="UP000643672">
    <property type="component" value="Unassembled WGS sequence"/>
</dbReference>
<dbReference type="EMBL" id="MIQH01001060">
    <property type="protein sequence ID" value="OIR23861.1"/>
    <property type="molecule type" value="Genomic_DNA"/>
</dbReference>
<dbReference type="PANTHER" id="PTHR47870">
    <property type="entry name" value="CYTOCHROME C-TYPE BIOGENESIS PROTEIN CCMH"/>
    <property type="match status" value="1"/>
</dbReference>
<name>A0A1J5UD56_9GAMM</name>
<keyword evidence="4 5" id="KW-0802">TPR repeat</keyword>
<reference evidence="11" key="1">
    <citation type="submission" date="2016-09" db="EMBL/GenBank/DDBJ databases">
        <title>Genome Sequence of Bathymodiolus thermophilus sulfur-oxidizing gill endosymbiont.</title>
        <authorList>
            <person name="Ponnudurai R."/>
            <person name="Kleiner M."/>
            <person name="Sayavedra L."/>
            <person name="Thuermer A."/>
            <person name="Felbeck H."/>
            <person name="Schlueter R."/>
            <person name="Schweder T."/>
            <person name="Markert S."/>
        </authorList>
    </citation>
    <scope>NUCLEOTIDE SEQUENCE [LARGE SCALE GENOMIC DNA]</scope>
    <source>
        <strain evidence="11">BAT/CrabSpa'14</strain>
    </source>
</reference>
<dbReference type="GO" id="GO:0017004">
    <property type="term" value="P:cytochrome complex assembly"/>
    <property type="evidence" value="ECO:0007669"/>
    <property type="project" value="UniProtKB-KW"/>
</dbReference>
<evidence type="ECO:0000256" key="6">
    <source>
        <dbReference type="SAM" id="Phobius"/>
    </source>
</evidence>
<organism evidence="10 11">
    <name type="scientific">Bathymodiolus thermophilus thioautotrophic gill symbiont</name>
    <dbReference type="NCBI Taxonomy" id="2360"/>
    <lineage>
        <taxon>Bacteria</taxon>
        <taxon>Pseudomonadati</taxon>
        <taxon>Pseudomonadota</taxon>
        <taxon>Gammaproteobacteria</taxon>
        <taxon>sulfur-oxidizing symbionts</taxon>
    </lineage>
</organism>
<feature type="domain" description="Cytochrome c-type biogenesis protein H Ig-like" evidence="7">
    <location>
        <begin position="297"/>
        <end position="399"/>
    </location>
</feature>
<keyword evidence="3" id="KW-0201">Cytochrome c-type biogenesis</keyword>
<dbReference type="PROSITE" id="PS50005">
    <property type="entry name" value="TPR"/>
    <property type="match status" value="1"/>
</dbReference>
<evidence type="ECO:0000256" key="3">
    <source>
        <dbReference type="ARBA" id="ARBA00022748"/>
    </source>
</evidence>
<evidence type="ECO:0000313" key="11">
    <source>
        <dbReference type="Proteomes" id="UP000182798"/>
    </source>
</evidence>
<dbReference type="RefSeq" id="WP_071565233.1">
    <property type="nucleotide sequence ID" value="NZ_CAESAQ020000076.1"/>
</dbReference>
<dbReference type="InterPro" id="IPR056412">
    <property type="entry name" value="Ig_CycH"/>
</dbReference>
<dbReference type="GO" id="GO:0016829">
    <property type="term" value="F:lyase activity"/>
    <property type="evidence" value="ECO:0007669"/>
    <property type="project" value="UniProtKB-KW"/>
</dbReference>
<dbReference type="PANTHER" id="PTHR47870:SF1">
    <property type="entry name" value="CYTOCHROME C-TYPE BIOGENESIS PROTEIN CCMH"/>
    <property type="match status" value="1"/>
</dbReference>
<dbReference type="InterPro" id="IPR056413">
    <property type="entry name" value="TPR_CcmH_CycH"/>
</dbReference>
<dbReference type="AlphaFoldDB" id="A0A1J5UD56"/>
<gene>
    <name evidence="10" type="ORF">BGC33_14170</name>
    <name evidence="9" type="ORF">THERMOS_1561</name>
</gene>
<proteinExistence type="predicted"/>
<accession>A0A1J5UD56</accession>
<evidence type="ECO:0000313" key="12">
    <source>
        <dbReference type="Proteomes" id="UP000643672"/>
    </source>
</evidence>
<evidence type="ECO:0000313" key="10">
    <source>
        <dbReference type="EMBL" id="OIR23861.1"/>
    </source>
</evidence>
<dbReference type="NCBIfam" id="TIGR03142">
    <property type="entry name" value="cytochro_ccmI"/>
    <property type="match status" value="1"/>
</dbReference>
<feature type="domain" description="Cytochrome c-type biogenesis protein H TPR" evidence="8">
    <location>
        <begin position="137"/>
        <end position="261"/>
    </location>
</feature>
<comment type="subcellular location">
    <subcellularLocation>
        <location evidence="1">Cell envelope</location>
    </subcellularLocation>
</comment>
<reference evidence="10" key="2">
    <citation type="journal article" date="2017" name="Stand. Genomic Sci.">
        <title>Genome sequence of the sulfur-oxidizing Bathymodiolus thermophilus gill endosymbiont.</title>
        <authorList>
            <person name="Ponnudurai R."/>
            <person name="Sayavedra L."/>
            <person name="Kleiner M."/>
            <person name="Heiden S.E."/>
            <person name="Thurmer A."/>
            <person name="Felbeck H."/>
            <person name="Schluter R."/>
            <person name="Sievert S.M."/>
            <person name="Daniel R."/>
            <person name="Schweder T."/>
            <person name="Markert S."/>
        </authorList>
    </citation>
    <scope>NUCLEOTIDE SEQUENCE</scope>
    <source>
        <strain evidence="10">BAT/CrabSpa'14</strain>
    </source>
</reference>
<evidence type="ECO:0000259" key="8">
    <source>
        <dbReference type="Pfam" id="PF23914"/>
    </source>
</evidence>
<dbReference type="GO" id="GO:0005886">
    <property type="term" value="C:plasma membrane"/>
    <property type="evidence" value="ECO:0007669"/>
    <property type="project" value="TreeGrafter"/>
</dbReference>
<sequence length="401" mass="44734">MSLYGWFTIMLAVSSVWLIWFLYRPLKGNTLDLEASNIALGKQKQTELEQDLQRDLIDDSAFEQAKDEIAQVLAVEMTQTITTVEAQKPIAIWLSVVLVAMLSGASLVVYQALTAQSITAQNATMAQTLQAQEPPTLMQSIVKIKKHLEENPDDAKAWKTLGLALFDADNLTQSLEAYERSYQLNPKDVGMLVEYASTLAKSQDNQFKGRVSTLVREALEINPNSTDALYLAGWVAANLQRLELTQMLWKKALSLLPENQAERMTLQRMLDELAQIQNNGVAESVKDKPAAQHQVVIKVALSEHLRQAKFKDYYLMVYVKAVRGRPMPIAIQKIKLKDFTGIVTLTDANSVMPTRKLSQSSQVLAVVRLSQSGSAMRQADDLEALSQVIDVKDNPTVELKL</sequence>
<dbReference type="Pfam" id="PF23914">
    <property type="entry name" value="TPR_CcmH_CycH"/>
    <property type="match status" value="1"/>
</dbReference>
<dbReference type="InterPro" id="IPR011990">
    <property type="entry name" value="TPR-like_helical_dom_sf"/>
</dbReference>
<evidence type="ECO:0000313" key="9">
    <source>
        <dbReference type="EMBL" id="CAB5502251.1"/>
    </source>
</evidence>
<dbReference type="EMBL" id="CAESAQ020000076">
    <property type="protein sequence ID" value="CAB5502251.1"/>
    <property type="molecule type" value="Genomic_DNA"/>
</dbReference>
<dbReference type="GO" id="GO:0030313">
    <property type="term" value="C:cell envelope"/>
    <property type="evidence" value="ECO:0007669"/>
    <property type="project" value="UniProtKB-SubCell"/>
</dbReference>
<dbReference type="Pfam" id="PF23892">
    <property type="entry name" value="Ig_CycH"/>
    <property type="match status" value="1"/>
</dbReference>
<evidence type="ECO:0000256" key="4">
    <source>
        <dbReference type="ARBA" id="ARBA00022803"/>
    </source>
</evidence>
<feature type="transmembrane region" description="Helical" evidence="6">
    <location>
        <begin position="90"/>
        <end position="113"/>
    </location>
</feature>
<feature type="repeat" description="TPR" evidence="5">
    <location>
        <begin position="155"/>
        <end position="188"/>
    </location>
</feature>
<dbReference type="InterPro" id="IPR019734">
    <property type="entry name" value="TPR_rpt"/>
</dbReference>
<keyword evidence="2" id="KW-0677">Repeat</keyword>
<dbReference type="OrthoDB" id="9776053at2"/>
<evidence type="ECO:0000259" key="7">
    <source>
        <dbReference type="Pfam" id="PF23892"/>
    </source>
</evidence>
<evidence type="ECO:0000256" key="1">
    <source>
        <dbReference type="ARBA" id="ARBA00004196"/>
    </source>
</evidence>
<keyword evidence="6" id="KW-0472">Membrane</keyword>
<dbReference type="SMART" id="SM00028">
    <property type="entry name" value="TPR"/>
    <property type="match status" value="2"/>
</dbReference>
<feature type="transmembrane region" description="Helical" evidence="6">
    <location>
        <begin position="6"/>
        <end position="23"/>
    </location>
</feature>
<keyword evidence="6" id="KW-1133">Transmembrane helix</keyword>
<dbReference type="InterPro" id="IPR017560">
    <property type="entry name" value="Cyt_c_biogenesis_CcmI"/>
</dbReference>
<evidence type="ECO:0000256" key="2">
    <source>
        <dbReference type="ARBA" id="ARBA00022737"/>
    </source>
</evidence>
<dbReference type="InterPro" id="IPR051263">
    <property type="entry name" value="C-type_cytochrome_biogenesis"/>
</dbReference>
<keyword evidence="9" id="KW-0456">Lyase</keyword>
<keyword evidence="12" id="KW-1185">Reference proteome</keyword>
<dbReference type="Gene3D" id="1.25.40.10">
    <property type="entry name" value="Tetratricopeptide repeat domain"/>
    <property type="match status" value="1"/>
</dbReference>
<dbReference type="SUPFAM" id="SSF48452">
    <property type="entry name" value="TPR-like"/>
    <property type="match status" value="1"/>
</dbReference>